<name>M8EFU5_9BACL</name>
<feature type="compositionally biased region" description="Polar residues" evidence="1">
    <location>
        <begin position="31"/>
        <end position="43"/>
    </location>
</feature>
<dbReference type="PROSITE" id="PS51257">
    <property type="entry name" value="PROKAR_LIPOPROTEIN"/>
    <property type="match status" value="1"/>
</dbReference>
<comment type="caution">
    <text evidence="4">The sequence shown here is derived from an EMBL/GenBank/DDBJ whole genome shotgun (WGS) entry which is preliminary data.</text>
</comment>
<dbReference type="InterPro" id="IPR009045">
    <property type="entry name" value="Zn_M74/Hedgehog-like"/>
</dbReference>
<accession>M8EFU5</accession>
<keyword evidence="4" id="KW-0645">Protease</keyword>
<gene>
    <name evidence="4" type="ORF">I532_02050</name>
</gene>
<dbReference type="Gene3D" id="3.30.1380.10">
    <property type="match status" value="1"/>
</dbReference>
<dbReference type="GO" id="GO:0006508">
    <property type="term" value="P:proteolysis"/>
    <property type="evidence" value="ECO:0007669"/>
    <property type="project" value="InterPro"/>
</dbReference>
<dbReference type="Gene3D" id="2.60.40.1080">
    <property type="match status" value="1"/>
</dbReference>
<dbReference type="STRING" id="1300222.I532_02050"/>
<evidence type="ECO:0000313" key="5">
    <source>
        <dbReference type="Proteomes" id="UP000012081"/>
    </source>
</evidence>
<sequence>MKKQPTVILAVAAALSGALLGGCEAPDVSTWISGSGGQSTTAPEGQATGEETTIPEAPSIDWNAIPETFVLAPGSEKALPHGEGVTYHISAPDVATVSPDGKLAISEHAAIGSKAEVTVEYQGQTKTAQITVKSSLSETIMMVNSVPTVTNPTDLAVVVNKQRSLPVDYIPPGLTEPNVPFPFSGKAEKKLLREPAARALESLFAAAEKDGIQLYGVSGYRSYRTQKSLFDGYVKTQGAEHAARYSANPGKSEHQTGLAMDVSGADSRTRLEEPFADTPEGKWLAAHCAEHGFIIRYPKGKEEITGYAYEPWHLRYVGTTMAKEIMEKGITLEEYFQDAVAVQSQS</sequence>
<dbReference type="PATRIC" id="fig|1300222.3.peg.421"/>
<dbReference type="PANTHER" id="PTHR34385">
    <property type="entry name" value="D-ALANYL-D-ALANINE CARBOXYPEPTIDASE"/>
    <property type="match status" value="1"/>
</dbReference>
<protein>
    <submittedName>
        <fullName evidence="4">D,D-peptidase/D,D-carboxypeptidase</fullName>
    </submittedName>
</protein>
<dbReference type="Pfam" id="PF02557">
    <property type="entry name" value="VanY"/>
    <property type="match status" value="1"/>
</dbReference>
<dbReference type="CDD" id="cd14852">
    <property type="entry name" value="LD-carboxypeptidase"/>
    <property type="match status" value="1"/>
</dbReference>
<proteinExistence type="predicted"/>
<feature type="chain" id="PRO_5039030862" evidence="2">
    <location>
        <begin position="26"/>
        <end position="346"/>
    </location>
</feature>
<reference evidence="4 5" key="1">
    <citation type="submission" date="2013-03" db="EMBL/GenBank/DDBJ databases">
        <title>Assembly of a new bacterial strain Brevibacillus borstelensis AK1.</title>
        <authorList>
            <person name="Rajan I."/>
            <person name="PoliReddy D."/>
            <person name="Sugumar T."/>
            <person name="Rathinam K."/>
            <person name="Alqarawi S."/>
            <person name="Khalil A.B."/>
            <person name="Sivakumar N."/>
        </authorList>
    </citation>
    <scope>NUCLEOTIDE SEQUENCE [LARGE SCALE GENOMIC DNA]</scope>
    <source>
        <strain evidence="4 5">AK1</strain>
    </source>
</reference>
<evidence type="ECO:0000256" key="2">
    <source>
        <dbReference type="SAM" id="SignalP"/>
    </source>
</evidence>
<feature type="signal peptide" evidence="2">
    <location>
        <begin position="1"/>
        <end position="25"/>
    </location>
</feature>
<keyword evidence="4" id="KW-0378">Hydrolase</keyword>
<keyword evidence="2" id="KW-0732">Signal</keyword>
<dbReference type="PANTHER" id="PTHR34385:SF1">
    <property type="entry name" value="PEPTIDOGLYCAN L-ALANYL-D-GLUTAMATE ENDOPEPTIDASE CWLK"/>
    <property type="match status" value="1"/>
</dbReference>
<dbReference type="MEROPS" id="M15.024"/>
<dbReference type="InterPro" id="IPR058193">
    <property type="entry name" value="VanY/YodJ_core_dom"/>
</dbReference>
<dbReference type="AlphaFoldDB" id="M8EFU5"/>
<feature type="region of interest" description="Disordered" evidence="1">
    <location>
        <begin position="31"/>
        <end position="51"/>
    </location>
</feature>
<feature type="domain" description="D-alanyl-D-alanine carboxypeptidase-like core" evidence="3">
    <location>
        <begin position="190"/>
        <end position="318"/>
    </location>
</feature>
<dbReference type="InterPro" id="IPR052179">
    <property type="entry name" value="DD-CPase-like"/>
</dbReference>
<dbReference type="Proteomes" id="UP000012081">
    <property type="component" value="Unassembled WGS sequence"/>
</dbReference>
<dbReference type="EMBL" id="APBN01000001">
    <property type="protein sequence ID" value="EMT54350.1"/>
    <property type="molecule type" value="Genomic_DNA"/>
</dbReference>
<evidence type="ECO:0000259" key="3">
    <source>
        <dbReference type="Pfam" id="PF02557"/>
    </source>
</evidence>
<keyword evidence="4" id="KW-0121">Carboxypeptidase</keyword>
<dbReference type="GO" id="GO:0004180">
    <property type="term" value="F:carboxypeptidase activity"/>
    <property type="evidence" value="ECO:0007669"/>
    <property type="project" value="UniProtKB-KW"/>
</dbReference>
<organism evidence="4 5">
    <name type="scientific">Brevibacillus borstelensis AK1</name>
    <dbReference type="NCBI Taxonomy" id="1300222"/>
    <lineage>
        <taxon>Bacteria</taxon>
        <taxon>Bacillati</taxon>
        <taxon>Bacillota</taxon>
        <taxon>Bacilli</taxon>
        <taxon>Bacillales</taxon>
        <taxon>Paenibacillaceae</taxon>
        <taxon>Brevibacillus</taxon>
    </lineage>
</organism>
<dbReference type="SUPFAM" id="SSF55166">
    <property type="entry name" value="Hedgehog/DD-peptidase"/>
    <property type="match status" value="1"/>
</dbReference>
<evidence type="ECO:0000256" key="1">
    <source>
        <dbReference type="SAM" id="MobiDB-lite"/>
    </source>
</evidence>
<evidence type="ECO:0000313" key="4">
    <source>
        <dbReference type="EMBL" id="EMT54350.1"/>
    </source>
</evidence>
<dbReference type="InterPro" id="IPR003709">
    <property type="entry name" value="VanY-like_core_dom"/>
</dbReference>
<dbReference type="RefSeq" id="WP_003386083.1">
    <property type="nucleotide sequence ID" value="NZ_APBN01000001.1"/>
</dbReference>
<keyword evidence="5" id="KW-1185">Reference proteome</keyword>